<sequence length="38" mass="4762">MNIIMWNVYRRTRNLMVEPVLKREIMFFIEDVIFSKVE</sequence>
<dbReference type="Proteomes" id="UP001164929">
    <property type="component" value="Chromosome 6"/>
</dbReference>
<comment type="caution">
    <text evidence="2">The sequence shown here is derived from an EMBL/GenBank/DDBJ whole genome shotgun (WGS) entry which is preliminary data.</text>
</comment>
<keyword evidence="3" id="KW-1185">Reference proteome</keyword>
<evidence type="ECO:0000313" key="2">
    <source>
        <dbReference type="EMBL" id="KAJ6993855.1"/>
    </source>
</evidence>
<evidence type="ECO:0000313" key="1">
    <source>
        <dbReference type="EMBL" id="KAJ6993849.1"/>
    </source>
</evidence>
<gene>
    <name evidence="1" type="ORF">NC653_016847</name>
    <name evidence="2" type="ORF">NC653_016853</name>
</gene>
<accession>A0AAD6VZR3</accession>
<proteinExistence type="predicted"/>
<reference evidence="2" key="1">
    <citation type="journal article" date="2023" name="Mol. Ecol. Resour.">
        <title>Chromosome-level genome assembly of a triploid poplar Populus alba 'Berolinensis'.</title>
        <authorList>
            <person name="Chen S."/>
            <person name="Yu Y."/>
            <person name="Wang X."/>
            <person name="Wang S."/>
            <person name="Zhang T."/>
            <person name="Zhou Y."/>
            <person name="He R."/>
            <person name="Meng N."/>
            <person name="Wang Y."/>
            <person name="Liu W."/>
            <person name="Liu Z."/>
            <person name="Liu J."/>
            <person name="Guo Q."/>
            <person name="Huang H."/>
            <person name="Sederoff R.R."/>
            <person name="Wang G."/>
            <person name="Qu G."/>
            <person name="Chen S."/>
        </authorList>
    </citation>
    <scope>NUCLEOTIDE SEQUENCE</scope>
    <source>
        <strain evidence="2">SC-2020</strain>
    </source>
</reference>
<dbReference type="AlphaFoldDB" id="A0AAD6VZR3"/>
<dbReference type="EMBL" id="JAQIZT010000006">
    <property type="protein sequence ID" value="KAJ6993849.1"/>
    <property type="molecule type" value="Genomic_DNA"/>
</dbReference>
<name>A0AAD6VZR3_9ROSI</name>
<evidence type="ECO:0000313" key="3">
    <source>
        <dbReference type="Proteomes" id="UP001164929"/>
    </source>
</evidence>
<protein>
    <submittedName>
        <fullName evidence="2">Uncharacterized protein</fullName>
    </submittedName>
</protein>
<organism evidence="2 3">
    <name type="scientific">Populus alba x Populus x berolinensis</name>
    <dbReference type="NCBI Taxonomy" id="444605"/>
    <lineage>
        <taxon>Eukaryota</taxon>
        <taxon>Viridiplantae</taxon>
        <taxon>Streptophyta</taxon>
        <taxon>Embryophyta</taxon>
        <taxon>Tracheophyta</taxon>
        <taxon>Spermatophyta</taxon>
        <taxon>Magnoliopsida</taxon>
        <taxon>eudicotyledons</taxon>
        <taxon>Gunneridae</taxon>
        <taxon>Pentapetalae</taxon>
        <taxon>rosids</taxon>
        <taxon>fabids</taxon>
        <taxon>Malpighiales</taxon>
        <taxon>Salicaceae</taxon>
        <taxon>Saliceae</taxon>
        <taxon>Populus</taxon>
    </lineage>
</organism>
<dbReference type="EMBL" id="JAQIZT010000006">
    <property type="protein sequence ID" value="KAJ6993855.1"/>
    <property type="molecule type" value="Genomic_DNA"/>
</dbReference>